<dbReference type="SMART" id="SM00829">
    <property type="entry name" value="PKS_ER"/>
    <property type="match status" value="1"/>
</dbReference>
<dbReference type="SUPFAM" id="SSF50129">
    <property type="entry name" value="GroES-like"/>
    <property type="match status" value="1"/>
</dbReference>
<accession>R7Q758</accession>
<protein>
    <recommendedName>
        <fullName evidence="2">Enoyl reductase (ER) domain-containing protein</fullName>
    </recommendedName>
</protein>
<dbReference type="Gene3D" id="3.40.50.720">
    <property type="entry name" value="NAD(P)-binding Rossmann-like Domain"/>
    <property type="match status" value="1"/>
</dbReference>
<dbReference type="Pfam" id="PF08240">
    <property type="entry name" value="ADH_N"/>
    <property type="match status" value="1"/>
</dbReference>
<keyword evidence="1" id="KW-0560">Oxidoreductase</keyword>
<name>R7Q758_CHOCR</name>
<reference evidence="4" key="1">
    <citation type="journal article" date="2013" name="Proc. Natl. Acad. Sci. U.S.A.">
        <title>Genome structure and metabolic features in the red seaweed Chondrus crispus shed light on evolution of the Archaeplastida.</title>
        <authorList>
            <person name="Collen J."/>
            <person name="Porcel B."/>
            <person name="Carre W."/>
            <person name="Ball S.G."/>
            <person name="Chaparro C."/>
            <person name="Tonon T."/>
            <person name="Barbeyron T."/>
            <person name="Michel G."/>
            <person name="Noel B."/>
            <person name="Valentin K."/>
            <person name="Elias M."/>
            <person name="Artiguenave F."/>
            <person name="Arun A."/>
            <person name="Aury J.M."/>
            <person name="Barbosa-Neto J.F."/>
            <person name="Bothwell J.H."/>
            <person name="Bouget F.Y."/>
            <person name="Brillet L."/>
            <person name="Cabello-Hurtado F."/>
            <person name="Capella-Gutierrez S."/>
            <person name="Charrier B."/>
            <person name="Cladiere L."/>
            <person name="Cock J.M."/>
            <person name="Coelho S.M."/>
            <person name="Colleoni C."/>
            <person name="Czjzek M."/>
            <person name="Da Silva C."/>
            <person name="Delage L."/>
            <person name="Denoeud F."/>
            <person name="Deschamps P."/>
            <person name="Dittami S.M."/>
            <person name="Gabaldon T."/>
            <person name="Gachon C.M."/>
            <person name="Groisillier A."/>
            <person name="Herve C."/>
            <person name="Jabbari K."/>
            <person name="Katinka M."/>
            <person name="Kloareg B."/>
            <person name="Kowalczyk N."/>
            <person name="Labadie K."/>
            <person name="Leblanc C."/>
            <person name="Lopez P.J."/>
            <person name="McLachlan D.H."/>
            <person name="Meslet-Cladiere L."/>
            <person name="Moustafa A."/>
            <person name="Nehr Z."/>
            <person name="Nyvall Collen P."/>
            <person name="Panaud O."/>
            <person name="Partensky F."/>
            <person name="Poulain J."/>
            <person name="Rensing S.A."/>
            <person name="Rousvoal S."/>
            <person name="Samson G."/>
            <person name="Symeonidi A."/>
            <person name="Weissenbach J."/>
            <person name="Zambounis A."/>
            <person name="Wincker P."/>
            <person name="Boyen C."/>
        </authorList>
    </citation>
    <scope>NUCLEOTIDE SEQUENCE [LARGE SCALE GENOMIC DNA]</scope>
    <source>
        <strain evidence="4">cv. Stackhouse</strain>
    </source>
</reference>
<dbReference type="KEGG" id="ccp:CHC_T00002111001"/>
<sequence>MRALHQNKYGDLCTYQVGDVPVPTPGSSEVLIRVHAASINPVDLKRSSLGIDDKETFPVVTGYDVAGLVESVGDGVQGFAKGDRVFGNVQADTLGPKTTGTVAEFCLARHDLLARVPDSVSMVDAAALPLVGQTAIQAFEMASVKAGEKVFISAGAGGVGIHAMQIAKNMFGVSEVATTASAAKRDFVVKYGADKVVDYKTEDAGAVLAGWADMVLDATQESEMEKRVLKEGGKLVSIVDTGKEGVSFLLVTPRKKDLDKIAEAMKDGKLKAVVDSVYSLEDGVKAMKHVLDGRAKGKVVVQVCK</sequence>
<evidence type="ECO:0000259" key="2">
    <source>
        <dbReference type="SMART" id="SM00829"/>
    </source>
</evidence>
<dbReference type="AlphaFoldDB" id="R7Q758"/>
<keyword evidence="4" id="KW-1185">Reference proteome</keyword>
<evidence type="ECO:0000313" key="4">
    <source>
        <dbReference type="Proteomes" id="UP000012073"/>
    </source>
</evidence>
<dbReference type="Pfam" id="PF13602">
    <property type="entry name" value="ADH_zinc_N_2"/>
    <property type="match status" value="1"/>
</dbReference>
<dbReference type="GeneID" id="17320822"/>
<dbReference type="Proteomes" id="UP000012073">
    <property type="component" value="Unassembled WGS sequence"/>
</dbReference>
<proteinExistence type="predicted"/>
<feature type="domain" description="Enoyl reductase (ER)" evidence="2">
    <location>
        <begin position="10"/>
        <end position="301"/>
    </location>
</feature>
<dbReference type="PhylomeDB" id="R7Q758"/>
<dbReference type="Gramene" id="CDF33305">
    <property type="protein sequence ID" value="CDF33305"/>
    <property type="gene ID" value="CHC_T00002111001"/>
</dbReference>
<evidence type="ECO:0000313" key="3">
    <source>
        <dbReference type="EMBL" id="CDF33305.1"/>
    </source>
</evidence>
<dbReference type="CDD" id="cd05289">
    <property type="entry name" value="MDR_like_2"/>
    <property type="match status" value="1"/>
</dbReference>
<dbReference type="InterPro" id="IPR044626">
    <property type="entry name" value="AOR-like"/>
</dbReference>
<evidence type="ECO:0000256" key="1">
    <source>
        <dbReference type="ARBA" id="ARBA00023002"/>
    </source>
</evidence>
<dbReference type="PANTHER" id="PTHR44573">
    <property type="entry name" value="NADPH-DEPENDENT ALKENAL/ONE OXIDOREDUCTASE, CHLOROPLASTIC"/>
    <property type="match status" value="1"/>
</dbReference>
<dbReference type="OMA" id="CANELNW"/>
<dbReference type="OrthoDB" id="1022at2759"/>
<dbReference type="GO" id="GO:0016628">
    <property type="term" value="F:oxidoreductase activity, acting on the CH-CH group of donors, NAD or NADP as acceptor"/>
    <property type="evidence" value="ECO:0007669"/>
    <property type="project" value="InterPro"/>
</dbReference>
<dbReference type="STRING" id="2769.R7Q758"/>
<dbReference type="InterPro" id="IPR011032">
    <property type="entry name" value="GroES-like_sf"/>
</dbReference>
<dbReference type="InterPro" id="IPR013154">
    <property type="entry name" value="ADH-like_N"/>
</dbReference>
<dbReference type="InterPro" id="IPR036291">
    <property type="entry name" value="NAD(P)-bd_dom_sf"/>
</dbReference>
<dbReference type="SUPFAM" id="SSF51735">
    <property type="entry name" value="NAD(P)-binding Rossmann-fold domains"/>
    <property type="match status" value="1"/>
</dbReference>
<dbReference type="InterPro" id="IPR020843">
    <property type="entry name" value="ER"/>
</dbReference>
<dbReference type="RefSeq" id="XP_005713108.1">
    <property type="nucleotide sequence ID" value="XM_005713051.1"/>
</dbReference>
<organism evidence="3 4">
    <name type="scientific">Chondrus crispus</name>
    <name type="common">Carrageen Irish moss</name>
    <name type="synonym">Polymorpha crispa</name>
    <dbReference type="NCBI Taxonomy" id="2769"/>
    <lineage>
        <taxon>Eukaryota</taxon>
        <taxon>Rhodophyta</taxon>
        <taxon>Florideophyceae</taxon>
        <taxon>Rhodymeniophycidae</taxon>
        <taxon>Gigartinales</taxon>
        <taxon>Gigartinaceae</taxon>
        <taxon>Chondrus</taxon>
    </lineage>
</organism>
<gene>
    <name evidence="3" type="ORF">CHC_T00002111001</name>
</gene>
<dbReference type="EMBL" id="HG001640">
    <property type="protein sequence ID" value="CDF33305.1"/>
    <property type="molecule type" value="Genomic_DNA"/>
</dbReference>
<dbReference type="PANTHER" id="PTHR44573:SF4">
    <property type="entry name" value="2-METHYLENE-FURAN-3-ONE REDUCTASE-LIKE"/>
    <property type="match status" value="1"/>
</dbReference>
<dbReference type="Gene3D" id="3.90.180.10">
    <property type="entry name" value="Medium-chain alcohol dehydrogenases, catalytic domain"/>
    <property type="match status" value="1"/>
</dbReference>